<keyword evidence="13" id="KW-1185">Reference proteome</keyword>
<proteinExistence type="inferred from homology"/>
<name>A0AA38UJB1_9AGAR</name>
<dbReference type="GO" id="GO:0020037">
    <property type="term" value="F:heme binding"/>
    <property type="evidence" value="ECO:0007669"/>
    <property type="project" value="InterPro"/>
</dbReference>
<evidence type="ECO:0000256" key="10">
    <source>
        <dbReference type="RuleBase" id="RU000461"/>
    </source>
</evidence>
<dbReference type="Gene3D" id="1.10.630.10">
    <property type="entry name" value="Cytochrome P450"/>
    <property type="match status" value="1"/>
</dbReference>
<keyword evidence="11" id="KW-0472">Membrane</keyword>
<dbReference type="PANTHER" id="PTHR46300">
    <property type="entry name" value="P450, PUTATIVE (EUROFUNG)-RELATED-RELATED"/>
    <property type="match status" value="1"/>
</dbReference>
<evidence type="ECO:0000256" key="4">
    <source>
        <dbReference type="ARBA" id="ARBA00022617"/>
    </source>
</evidence>
<evidence type="ECO:0000256" key="11">
    <source>
        <dbReference type="SAM" id="Phobius"/>
    </source>
</evidence>
<keyword evidence="4 9" id="KW-0349">Heme</keyword>
<dbReference type="PRINTS" id="PR00463">
    <property type="entry name" value="EP450I"/>
</dbReference>
<dbReference type="PANTHER" id="PTHR46300:SF7">
    <property type="entry name" value="P450, PUTATIVE (EUROFUNG)-RELATED"/>
    <property type="match status" value="1"/>
</dbReference>
<dbReference type="SUPFAM" id="SSF48264">
    <property type="entry name" value="Cytochrome P450"/>
    <property type="match status" value="1"/>
</dbReference>
<dbReference type="InterPro" id="IPR036396">
    <property type="entry name" value="Cyt_P450_sf"/>
</dbReference>
<evidence type="ECO:0000313" key="12">
    <source>
        <dbReference type="EMBL" id="KAJ3843016.1"/>
    </source>
</evidence>
<dbReference type="GO" id="GO:0005506">
    <property type="term" value="F:iron ion binding"/>
    <property type="evidence" value="ECO:0007669"/>
    <property type="project" value="InterPro"/>
</dbReference>
<reference evidence="12" key="1">
    <citation type="submission" date="2022-08" db="EMBL/GenBank/DDBJ databases">
        <authorList>
            <consortium name="DOE Joint Genome Institute"/>
            <person name="Min B."/>
            <person name="Riley R."/>
            <person name="Sierra-Patev S."/>
            <person name="Naranjo-Ortiz M."/>
            <person name="Looney B."/>
            <person name="Konkel Z."/>
            <person name="Slot J.C."/>
            <person name="Sakamoto Y."/>
            <person name="Steenwyk J.L."/>
            <person name="Rokas A."/>
            <person name="Carro J."/>
            <person name="Camarero S."/>
            <person name="Ferreira P."/>
            <person name="Molpeceres G."/>
            <person name="Ruiz-Duenas F.J."/>
            <person name="Serrano A."/>
            <person name="Henrissat B."/>
            <person name="Drula E."/>
            <person name="Hughes K.W."/>
            <person name="Mata J.L."/>
            <person name="Ishikawa N.K."/>
            <person name="Vargas-Isla R."/>
            <person name="Ushijima S."/>
            <person name="Smith C.A."/>
            <person name="Ahrendt S."/>
            <person name="Andreopoulos W."/>
            <person name="He G."/>
            <person name="Labutti K."/>
            <person name="Lipzen A."/>
            <person name="Ng V."/>
            <person name="Sandor L."/>
            <person name="Barry K."/>
            <person name="Martinez A.T."/>
            <person name="Xiao Y."/>
            <person name="Gibbons J.G."/>
            <person name="Terashima K."/>
            <person name="Hibbett D.S."/>
            <person name="Grigoriev I.V."/>
        </authorList>
    </citation>
    <scope>NUCLEOTIDE SEQUENCE</scope>
    <source>
        <strain evidence="12">TFB9207</strain>
    </source>
</reference>
<evidence type="ECO:0000256" key="8">
    <source>
        <dbReference type="ARBA" id="ARBA00023033"/>
    </source>
</evidence>
<evidence type="ECO:0000256" key="5">
    <source>
        <dbReference type="ARBA" id="ARBA00022723"/>
    </source>
</evidence>
<comment type="caution">
    <text evidence="12">The sequence shown here is derived from an EMBL/GenBank/DDBJ whole genome shotgun (WGS) entry which is preliminary data.</text>
</comment>
<keyword evidence="6 10" id="KW-0560">Oxidoreductase</keyword>
<dbReference type="Proteomes" id="UP001163846">
    <property type="component" value="Unassembled WGS sequence"/>
</dbReference>
<dbReference type="GO" id="GO:0004497">
    <property type="term" value="F:monooxygenase activity"/>
    <property type="evidence" value="ECO:0007669"/>
    <property type="project" value="UniProtKB-KW"/>
</dbReference>
<feature type="transmembrane region" description="Helical" evidence="11">
    <location>
        <begin position="23"/>
        <end position="42"/>
    </location>
</feature>
<dbReference type="GO" id="GO:0016705">
    <property type="term" value="F:oxidoreductase activity, acting on paired donors, with incorporation or reduction of molecular oxygen"/>
    <property type="evidence" value="ECO:0007669"/>
    <property type="project" value="InterPro"/>
</dbReference>
<keyword evidence="11" id="KW-1133">Transmembrane helix</keyword>
<dbReference type="InterPro" id="IPR017972">
    <property type="entry name" value="Cyt_P450_CS"/>
</dbReference>
<comment type="pathway">
    <text evidence="2">Secondary metabolite biosynthesis.</text>
</comment>
<feature type="binding site" description="axial binding residue" evidence="9">
    <location>
        <position position="461"/>
    </location>
    <ligand>
        <name>heme</name>
        <dbReference type="ChEBI" id="CHEBI:30413"/>
    </ligand>
    <ligandPart>
        <name>Fe</name>
        <dbReference type="ChEBI" id="CHEBI:18248"/>
    </ligandPart>
</feature>
<dbReference type="InterPro" id="IPR002401">
    <property type="entry name" value="Cyt_P450_E_grp-I"/>
</dbReference>
<dbReference type="InterPro" id="IPR001128">
    <property type="entry name" value="Cyt_P450"/>
</dbReference>
<accession>A0AA38UJB1</accession>
<evidence type="ECO:0000313" key="13">
    <source>
        <dbReference type="Proteomes" id="UP001163846"/>
    </source>
</evidence>
<keyword evidence="8 10" id="KW-0503">Monooxygenase</keyword>
<dbReference type="CDD" id="cd11065">
    <property type="entry name" value="CYP64-like"/>
    <property type="match status" value="1"/>
</dbReference>
<protein>
    <submittedName>
        <fullName evidence="12">Cytochrome P450</fullName>
    </submittedName>
</protein>
<sequence length="537" mass="59772">MLLAIFSECYRILCAILSPCQQFAMILTIVFFLVVLSCTVFFRQSLRKQTRYPLPPGPKKLPIVGNLFNMPRSGVAWLEYAALSRQYKSDIIHLSVLGNSIVVVNSAKIASDLLDKRSLIYSSRRSTIMLGKLVGWETVLPFRSNDSSWKQQRKIMSQAFPTDSTRFYSMLMRATRSLLKALPCTDDIFDPLHVWAAVTIMDVTYGINAEEAKAHLPIAEGAIEAIIVAGIPGAFFVDQIPILRYIPEWFPGAGFKTKAKIWAELRERMTNLPFGLTKERVAMGLAKPSLTSVALEQIDDQQDVGEQEALIKTAAVAAYAGGSDTTVTALHSFIWAMLQYPEVQIQAHHELDRVVGPGNLPSFAHKASLPYIAAIVQETMRYYPVAPVVPHRLIVDDIYNGYLLPRGSAIVSNIGSMLYNEEVYPQPNIFNPARFLNNNGNLNPNVKDPADYAFGFGRRICPGKSFASASLWLAIASILSCYSIEPELDEHGEPIKPQLQERTQSGLTLLNKIPPFKCRFVPRSGDLPRMLDSNGED</sequence>
<evidence type="ECO:0000256" key="6">
    <source>
        <dbReference type="ARBA" id="ARBA00023002"/>
    </source>
</evidence>
<dbReference type="EMBL" id="MU805988">
    <property type="protein sequence ID" value="KAJ3843016.1"/>
    <property type="molecule type" value="Genomic_DNA"/>
</dbReference>
<evidence type="ECO:0000256" key="9">
    <source>
        <dbReference type="PIRSR" id="PIRSR602401-1"/>
    </source>
</evidence>
<comment type="cofactor">
    <cofactor evidence="1 9">
        <name>heme</name>
        <dbReference type="ChEBI" id="CHEBI:30413"/>
    </cofactor>
</comment>
<evidence type="ECO:0000256" key="7">
    <source>
        <dbReference type="ARBA" id="ARBA00023004"/>
    </source>
</evidence>
<evidence type="ECO:0000256" key="1">
    <source>
        <dbReference type="ARBA" id="ARBA00001971"/>
    </source>
</evidence>
<evidence type="ECO:0000256" key="3">
    <source>
        <dbReference type="ARBA" id="ARBA00010617"/>
    </source>
</evidence>
<dbReference type="PRINTS" id="PR00385">
    <property type="entry name" value="P450"/>
</dbReference>
<dbReference type="Pfam" id="PF00067">
    <property type="entry name" value="p450"/>
    <property type="match status" value="1"/>
</dbReference>
<gene>
    <name evidence="12" type="ORF">F5878DRAFT_606196</name>
</gene>
<keyword evidence="11" id="KW-0812">Transmembrane</keyword>
<organism evidence="12 13">
    <name type="scientific">Lentinula raphanica</name>
    <dbReference type="NCBI Taxonomy" id="153919"/>
    <lineage>
        <taxon>Eukaryota</taxon>
        <taxon>Fungi</taxon>
        <taxon>Dikarya</taxon>
        <taxon>Basidiomycota</taxon>
        <taxon>Agaricomycotina</taxon>
        <taxon>Agaricomycetes</taxon>
        <taxon>Agaricomycetidae</taxon>
        <taxon>Agaricales</taxon>
        <taxon>Marasmiineae</taxon>
        <taxon>Omphalotaceae</taxon>
        <taxon>Lentinula</taxon>
    </lineage>
</organism>
<dbReference type="PROSITE" id="PS00086">
    <property type="entry name" value="CYTOCHROME_P450"/>
    <property type="match status" value="1"/>
</dbReference>
<dbReference type="AlphaFoldDB" id="A0AA38UJB1"/>
<comment type="similarity">
    <text evidence="3 10">Belongs to the cytochrome P450 family.</text>
</comment>
<evidence type="ECO:0000256" key="2">
    <source>
        <dbReference type="ARBA" id="ARBA00005179"/>
    </source>
</evidence>
<dbReference type="InterPro" id="IPR050364">
    <property type="entry name" value="Cytochrome_P450_fung"/>
</dbReference>
<keyword evidence="5 9" id="KW-0479">Metal-binding</keyword>
<keyword evidence="7 9" id="KW-0408">Iron</keyword>